<evidence type="ECO:0000256" key="11">
    <source>
        <dbReference type="SAM" id="MobiDB-lite"/>
    </source>
</evidence>
<dbReference type="PRINTS" id="PR00344">
    <property type="entry name" value="BCTRLSENSOR"/>
</dbReference>
<evidence type="ECO:0000256" key="8">
    <source>
        <dbReference type="ARBA" id="ARBA00022989"/>
    </source>
</evidence>
<feature type="transmembrane region" description="Helical" evidence="12">
    <location>
        <begin position="231"/>
        <end position="251"/>
    </location>
</feature>
<feature type="domain" description="Histidine kinase" evidence="13">
    <location>
        <begin position="320"/>
        <end position="591"/>
    </location>
</feature>
<dbReference type="FunFam" id="1.10.287.130:FF:000001">
    <property type="entry name" value="Two-component sensor histidine kinase"/>
    <property type="match status" value="1"/>
</dbReference>
<evidence type="ECO:0000256" key="12">
    <source>
        <dbReference type="SAM" id="Phobius"/>
    </source>
</evidence>
<keyword evidence="10 12" id="KW-0472">Membrane</keyword>
<feature type="compositionally biased region" description="Basic and acidic residues" evidence="11">
    <location>
        <begin position="23"/>
        <end position="33"/>
    </location>
</feature>
<dbReference type="GO" id="GO:0000155">
    <property type="term" value="F:phosphorelay sensor kinase activity"/>
    <property type="evidence" value="ECO:0007669"/>
    <property type="project" value="InterPro"/>
</dbReference>
<dbReference type="AlphaFoldDB" id="A0A2N3QIF0"/>
<dbReference type="Gene3D" id="6.10.340.10">
    <property type="match status" value="1"/>
</dbReference>
<dbReference type="CDD" id="cd00075">
    <property type="entry name" value="HATPase"/>
    <property type="match status" value="1"/>
</dbReference>
<dbReference type="InterPro" id="IPR004358">
    <property type="entry name" value="Sig_transdc_His_kin-like_C"/>
</dbReference>
<evidence type="ECO:0000259" key="13">
    <source>
        <dbReference type="PROSITE" id="PS50109"/>
    </source>
</evidence>
<dbReference type="PROSITE" id="PS50885">
    <property type="entry name" value="HAMP"/>
    <property type="match status" value="1"/>
</dbReference>
<evidence type="ECO:0000256" key="10">
    <source>
        <dbReference type="ARBA" id="ARBA00023136"/>
    </source>
</evidence>
<dbReference type="Pfam" id="PF02518">
    <property type="entry name" value="HATPase_c"/>
    <property type="match status" value="1"/>
</dbReference>
<dbReference type="GO" id="GO:0005886">
    <property type="term" value="C:plasma membrane"/>
    <property type="evidence" value="ECO:0007669"/>
    <property type="project" value="UniProtKB-SubCell"/>
</dbReference>
<dbReference type="InterPro" id="IPR003660">
    <property type="entry name" value="HAMP_dom"/>
</dbReference>
<dbReference type="SMART" id="SM00304">
    <property type="entry name" value="HAMP"/>
    <property type="match status" value="1"/>
</dbReference>
<keyword evidence="5" id="KW-0808">Transferase</keyword>
<dbReference type="Pfam" id="PF00672">
    <property type="entry name" value="HAMP"/>
    <property type="match status" value="1"/>
</dbReference>
<evidence type="ECO:0000313" key="15">
    <source>
        <dbReference type="EMBL" id="PKU91253.1"/>
    </source>
</evidence>
<accession>A0A2N3QIF0</accession>
<sequence>MKSPADPKPTKRADAGGAPKTTPRKEGAPRAKDGGTPYAARFSSIQKIPLSVKLVISIIVLLSVGTVSISLSIRQLVNSYMLQRTDSQLLQQAELVFKNTTLLNDTKSTADSNSFVSYYVQAYDSQTGHTYQLLQPMYRDGVVSRPMLPHDGGLDGHEIAVPYTTPAVVDLENVKGQPDHETMVMAQAPWRVVALRWVSDSANGTIEPRGVIYIGLSLGNQIDMIDNLTRFCVIVGAAVVLLGGVLSAITVQRTLSPLKRIEKTAAKIAAGDLSQRVPDAPEGTEVGTLAKSLNTMLAQIERSFRQQQTTTEKMKRFVSDASHELRTPLAAIHGYAELYRMQRNAPGQIERADDSIAHIEASSARMTLLVEDLLSLARLDEGHGISITDHIDLGSVIRDSADDLHALDPERDITTGVLGLDVSEPDHLRLSMTPGELPSVMMVADGTRLHQVVTNIVGNIHRYTPADSPVELSLGVLGLDMPLDELTSLASGEESLQAIVGAAARFTVTQHGMMVAVARFTDHGPGVPTDGLARIFERFYTADPSRARQKGGTGLGMAIAQSVINAHRGFICATESPGGGLTFTIVMPLAPDEAEA</sequence>
<evidence type="ECO:0000256" key="5">
    <source>
        <dbReference type="ARBA" id="ARBA00022679"/>
    </source>
</evidence>
<protein>
    <recommendedName>
        <fullName evidence="3">histidine kinase</fullName>
        <ecNumber evidence="3">2.7.13.3</ecNumber>
    </recommendedName>
</protein>
<dbReference type="SMART" id="SM00387">
    <property type="entry name" value="HATPase_c"/>
    <property type="match status" value="1"/>
</dbReference>
<dbReference type="SUPFAM" id="SSF55874">
    <property type="entry name" value="ATPase domain of HSP90 chaperone/DNA topoisomerase II/histidine kinase"/>
    <property type="match status" value="1"/>
</dbReference>
<evidence type="ECO:0000256" key="1">
    <source>
        <dbReference type="ARBA" id="ARBA00000085"/>
    </source>
</evidence>
<dbReference type="EMBL" id="PCGZ01000003">
    <property type="protein sequence ID" value="PKU91253.1"/>
    <property type="molecule type" value="Genomic_DNA"/>
</dbReference>
<dbReference type="EC" id="2.7.13.3" evidence="3"/>
<dbReference type="InterPro" id="IPR005467">
    <property type="entry name" value="His_kinase_dom"/>
</dbReference>
<dbReference type="InterPro" id="IPR003661">
    <property type="entry name" value="HisK_dim/P_dom"/>
</dbReference>
<dbReference type="Gene3D" id="1.10.287.130">
    <property type="match status" value="1"/>
</dbReference>
<dbReference type="InterPro" id="IPR036890">
    <property type="entry name" value="HATPase_C_sf"/>
</dbReference>
<evidence type="ECO:0000256" key="4">
    <source>
        <dbReference type="ARBA" id="ARBA00022553"/>
    </source>
</evidence>
<dbReference type="CDD" id="cd06225">
    <property type="entry name" value="HAMP"/>
    <property type="match status" value="1"/>
</dbReference>
<feature type="transmembrane region" description="Helical" evidence="12">
    <location>
        <begin position="54"/>
        <end position="73"/>
    </location>
</feature>
<comment type="catalytic activity">
    <reaction evidence="1">
        <text>ATP + protein L-histidine = ADP + protein N-phospho-L-histidine.</text>
        <dbReference type="EC" id="2.7.13.3"/>
    </reaction>
</comment>
<dbReference type="Gene3D" id="3.30.565.10">
    <property type="entry name" value="Histidine kinase-like ATPase, C-terminal domain"/>
    <property type="match status" value="1"/>
</dbReference>
<evidence type="ECO:0000313" key="16">
    <source>
        <dbReference type="Proteomes" id="UP000233730"/>
    </source>
</evidence>
<dbReference type="Proteomes" id="UP000233730">
    <property type="component" value="Unassembled WGS sequence"/>
</dbReference>
<gene>
    <name evidence="15" type="ORF">CQR46_0339</name>
</gene>
<dbReference type="PROSITE" id="PS50109">
    <property type="entry name" value="HIS_KIN"/>
    <property type="match status" value="1"/>
</dbReference>
<dbReference type="SUPFAM" id="SSF47384">
    <property type="entry name" value="Homodimeric domain of signal transducing histidine kinase"/>
    <property type="match status" value="1"/>
</dbReference>
<organism evidence="15 16">
    <name type="scientific">Bifidobacterium pseudolongum subsp. globosum</name>
    <dbReference type="NCBI Taxonomy" id="1690"/>
    <lineage>
        <taxon>Bacteria</taxon>
        <taxon>Bacillati</taxon>
        <taxon>Actinomycetota</taxon>
        <taxon>Actinomycetes</taxon>
        <taxon>Bifidobacteriales</taxon>
        <taxon>Bifidobacteriaceae</taxon>
        <taxon>Bifidobacterium</taxon>
    </lineage>
</organism>
<keyword evidence="9" id="KW-0902">Two-component regulatory system</keyword>
<dbReference type="RefSeq" id="WP_101429448.1">
    <property type="nucleotide sequence ID" value="NZ_PCGZ01000003.1"/>
</dbReference>
<dbReference type="SUPFAM" id="SSF158472">
    <property type="entry name" value="HAMP domain-like"/>
    <property type="match status" value="1"/>
</dbReference>
<evidence type="ECO:0000256" key="9">
    <source>
        <dbReference type="ARBA" id="ARBA00023012"/>
    </source>
</evidence>
<dbReference type="Pfam" id="PF00512">
    <property type="entry name" value="HisKA"/>
    <property type="match status" value="1"/>
</dbReference>
<comment type="caution">
    <text evidence="15">The sequence shown here is derived from an EMBL/GenBank/DDBJ whole genome shotgun (WGS) entry which is preliminary data.</text>
</comment>
<feature type="region of interest" description="Disordered" evidence="11">
    <location>
        <begin position="1"/>
        <end position="36"/>
    </location>
</feature>
<evidence type="ECO:0000259" key="14">
    <source>
        <dbReference type="PROSITE" id="PS50885"/>
    </source>
</evidence>
<evidence type="ECO:0000256" key="7">
    <source>
        <dbReference type="ARBA" id="ARBA00022777"/>
    </source>
</evidence>
<dbReference type="SMART" id="SM00388">
    <property type="entry name" value="HisKA"/>
    <property type="match status" value="1"/>
</dbReference>
<dbReference type="InterPro" id="IPR050428">
    <property type="entry name" value="TCS_sensor_his_kinase"/>
</dbReference>
<keyword evidence="8 12" id="KW-1133">Transmembrane helix</keyword>
<evidence type="ECO:0000256" key="3">
    <source>
        <dbReference type="ARBA" id="ARBA00012438"/>
    </source>
</evidence>
<dbReference type="CDD" id="cd00082">
    <property type="entry name" value="HisKA"/>
    <property type="match status" value="1"/>
</dbReference>
<keyword evidence="4" id="KW-0597">Phosphoprotein</keyword>
<dbReference type="InterPro" id="IPR003594">
    <property type="entry name" value="HATPase_dom"/>
</dbReference>
<keyword evidence="6 12" id="KW-0812">Transmembrane</keyword>
<dbReference type="PANTHER" id="PTHR45436:SF5">
    <property type="entry name" value="SENSOR HISTIDINE KINASE TRCS"/>
    <property type="match status" value="1"/>
</dbReference>
<keyword evidence="7" id="KW-0418">Kinase</keyword>
<evidence type="ECO:0000256" key="6">
    <source>
        <dbReference type="ARBA" id="ARBA00022692"/>
    </source>
</evidence>
<reference evidence="15 16" key="1">
    <citation type="submission" date="2017-10" db="EMBL/GenBank/DDBJ databases">
        <title>Bifidobacterium genomics.</title>
        <authorList>
            <person name="Lugli G.A."/>
            <person name="Milani C."/>
            <person name="Mancabelli L."/>
        </authorList>
    </citation>
    <scope>NUCLEOTIDE SEQUENCE [LARGE SCALE GENOMIC DNA]</scope>
    <source>
        <strain evidence="15 16">1524B</strain>
    </source>
</reference>
<comment type="subcellular location">
    <subcellularLocation>
        <location evidence="2">Cell membrane</location>
    </subcellularLocation>
</comment>
<name>A0A2N3QIF0_9BIFI</name>
<proteinExistence type="predicted"/>
<evidence type="ECO:0000256" key="2">
    <source>
        <dbReference type="ARBA" id="ARBA00004236"/>
    </source>
</evidence>
<dbReference type="PANTHER" id="PTHR45436">
    <property type="entry name" value="SENSOR HISTIDINE KINASE YKOH"/>
    <property type="match status" value="1"/>
</dbReference>
<dbReference type="InterPro" id="IPR036097">
    <property type="entry name" value="HisK_dim/P_sf"/>
</dbReference>
<feature type="domain" description="HAMP" evidence="14">
    <location>
        <begin position="252"/>
        <end position="305"/>
    </location>
</feature>